<dbReference type="InterPro" id="IPR000182">
    <property type="entry name" value="GNAT_dom"/>
</dbReference>
<evidence type="ECO:0000313" key="18">
    <source>
        <dbReference type="Proteomes" id="UP000762676"/>
    </source>
</evidence>
<feature type="domain" description="TmcA/NAT10 N-terminal" evidence="14">
    <location>
        <begin position="23"/>
        <end position="129"/>
    </location>
</feature>
<reference evidence="17 18" key="1">
    <citation type="journal article" date="2021" name="Elife">
        <title>Chloroplast acquisition without the gene transfer in kleptoplastic sea slugs, Plakobranchus ocellatus.</title>
        <authorList>
            <person name="Maeda T."/>
            <person name="Takahashi S."/>
            <person name="Yoshida T."/>
            <person name="Shimamura S."/>
            <person name="Takaki Y."/>
            <person name="Nagai Y."/>
            <person name="Toyoda A."/>
            <person name="Suzuki Y."/>
            <person name="Arimoto A."/>
            <person name="Ishii H."/>
            <person name="Satoh N."/>
            <person name="Nishiyama T."/>
            <person name="Hasebe M."/>
            <person name="Maruyama T."/>
            <person name="Minagawa J."/>
            <person name="Obokata J."/>
            <person name="Shigenobu S."/>
        </authorList>
    </citation>
    <scope>NUCLEOTIDE SEQUENCE [LARGE SCALE GENOMIC DNA]</scope>
</reference>
<name>A0AAV4JP29_9GAST</name>
<feature type="compositionally biased region" description="Basic and acidic residues" evidence="11">
    <location>
        <begin position="936"/>
        <end position="945"/>
    </location>
</feature>
<dbReference type="GO" id="GO:0000049">
    <property type="term" value="F:tRNA binding"/>
    <property type="evidence" value="ECO:0007669"/>
    <property type="project" value="TreeGrafter"/>
</dbReference>
<evidence type="ECO:0000256" key="1">
    <source>
        <dbReference type="ARBA" id="ARBA00004604"/>
    </source>
</evidence>
<evidence type="ECO:0000256" key="4">
    <source>
        <dbReference type="ARBA" id="ARBA00022694"/>
    </source>
</evidence>
<keyword evidence="2 10" id="KW-0698">rRNA processing</keyword>
<feature type="domain" description="TcmA/NAT10 helicase" evidence="13">
    <location>
        <begin position="210"/>
        <end position="423"/>
    </location>
</feature>
<dbReference type="InterPro" id="IPR007807">
    <property type="entry name" value="TcmA/NAT10_helicase"/>
</dbReference>
<dbReference type="GO" id="GO:0051391">
    <property type="term" value="P:tRNA acetylation"/>
    <property type="evidence" value="ECO:0007669"/>
    <property type="project" value="UniProtKB-UniRule"/>
</dbReference>
<evidence type="ECO:0000259" key="15">
    <source>
        <dbReference type="Pfam" id="PF13718"/>
    </source>
</evidence>
<dbReference type="GO" id="GO:0005524">
    <property type="term" value="F:ATP binding"/>
    <property type="evidence" value="ECO:0007669"/>
    <property type="project" value="UniProtKB-UniRule"/>
</dbReference>
<protein>
    <recommendedName>
        <fullName evidence="9 10">RNA cytidine acetyltransferase</fullName>
        <ecNumber evidence="10">2.3.1.-</ecNumber>
    </recommendedName>
    <alternativeName>
        <fullName evidence="10">18S rRNA cytosine acetyltransferase</fullName>
    </alternativeName>
</protein>
<dbReference type="Gene3D" id="3.40.50.300">
    <property type="entry name" value="P-loop containing nucleotide triphosphate hydrolases"/>
    <property type="match status" value="1"/>
</dbReference>
<dbReference type="FunFam" id="3.40.50.300:FF:002218">
    <property type="entry name" value="tRNA(Met) cytidine acetyltransferase TmcA"/>
    <property type="match status" value="1"/>
</dbReference>
<evidence type="ECO:0000256" key="8">
    <source>
        <dbReference type="ARBA" id="ARBA00023315"/>
    </source>
</evidence>
<accession>A0AAV4JP29</accession>
<evidence type="ECO:0000256" key="9">
    <source>
        <dbReference type="ARBA" id="ARBA00068357"/>
    </source>
</evidence>
<dbReference type="GO" id="GO:0005730">
    <property type="term" value="C:nucleolus"/>
    <property type="evidence" value="ECO:0007669"/>
    <property type="project" value="UniProtKB-SubCell"/>
</dbReference>
<dbReference type="GO" id="GO:1904812">
    <property type="term" value="P:rRNA acetylation involved in maturation of SSU-rRNA"/>
    <property type="evidence" value="ECO:0007669"/>
    <property type="project" value="InterPro"/>
</dbReference>
<keyword evidence="12" id="KW-0812">Transmembrane</keyword>
<dbReference type="HAMAP" id="MF_03211">
    <property type="entry name" value="RNA_acetyltr_Nat10"/>
    <property type="match status" value="1"/>
</dbReference>
<evidence type="ECO:0000313" key="17">
    <source>
        <dbReference type="EMBL" id="GFS23683.1"/>
    </source>
</evidence>
<feature type="binding site" evidence="10">
    <location>
        <position position="405"/>
    </location>
    <ligand>
        <name>ATP</name>
        <dbReference type="ChEBI" id="CHEBI:30616"/>
    </ligand>
</feature>
<keyword evidence="18" id="KW-1185">Reference proteome</keyword>
<sequence>MKELQKKIKSGKLNVKEDDPFELFISSTNIRYCYYADTHKILGNTYGMCVLQDFEALTPNLLARTIETVEGGGIIVLLLRTMSSLKQLFAMSMDVHSRFRTEAHQDVIGRFNERFILSLASCENCVVVDDQLHLIPISSHALGIQAAPSKSLEQSVSPQEAELEDLKRSIQEMDVTTGKIIKLCRTLDQGHGFLKFVDAIVEKTLRSTVVMTAARGRGKSAALGLAMAAAVGFGYSNIFVTAPSPENLKTLFEFIFKGFDALDYQEHIDYEIIQSTNPDFNKAVVRVNIFRDHRQTIQYIHPSDSHKLGQAELVCIDEAAAIPLPLVKNLLGPYLVFMSSTINGYEGTGRSLSLKLVQQLRQQSSTFGGSVKEARLAANMTKQGADNSASSGRVLHEVTLNESIRYANGDPVESWLNRLLCLDASAVPRSVSGCPLPATCQLYYVNRDTLFSYHPVSEKFLHRIMALYVSSHYKNSPNDLQLLSDAPAHHIFVLLGPVQASQGDLPEVLCVLQVCFEGEISKSTILNSLQRGKRASGDLIPWTVSQQFQDQDFPGLSGARVVRIATHPDYQGMGYGSCALSQLQQYFEGKFPNLKEGATDGDSDKEDNDEDDEAKQVEDEDLDLLSEHIIPRKNLPPLLVKLTERRPESLDYLGTSYGLTSDLYRFWKKSGFVPVYLRQTANELTGEHSCIMLKTLNTTSDPERQAWLSAFWRDFRKRFVNLLAYQFRTFKPAMALNILENKNLKDGETGVSMSKGELAQHVSPYDIGRLELYASNMADYHLVVDLLPCLARLFFTARLPPQSLHLSLVQKSVLLALGLQHKTVDDIEKEIDLPANQILALFNRTIRKFVQHFNEILEREAAAFIAEKKDVVMDPLRETMDQELSQAGAEFQQQHKKDVASLLGSNLSQYAIKGSEQDWNKALKASTKTLVSVKSHLSEKRKAASETELETPAGKKKHKKKHKSPKTPA</sequence>
<dbReference type="Pfam" id="PF13725">
    <property type="entry name" value="tRNA_bind_2"/>
    <property type="match status" value="1"/>
</dbReference>
<evidence type="ECO:0000259" key="14">
    <source>
        <dbReference type="Pfam" id="PF08351"/>
    </source>
</evidence>
<keyword evidence="12" id="KW-0472">Membrane</keyword>
<comment type="caution">
    <text evidence="17">The sequence shown here is derived from an EMBL/GenBank/DDBJ whole genome shotgun (WGS) entry which is preliminary data.</text>
</comment>
<dbReference type="Gene3D" id="3.40.50.11040">
    <property type="match status" value="1"/>
</dbReference>
<dbReference type="CDD" id="cd04301">
    <property type="entry name" value="NAT_SF"/>
    <property type="match status" value="1"/>
</dbReference>
<feature type="transmembrane region" description="Helical" evidence="12">
    <location>
        <begin position="221"/>
        <end position="240"/>
    </location>
</feature>
<dbReference type="GO" id="GO:0030686">
    <property type="term" value="C:90S preribosome"/>
    <property type="evidence" value="ECO:0007669"/>
    <property type="project" value="TreeGrafter"/>
</dbReference>
<evidence type="ECO:0000259" key="16">
    <source>
        <dbReference type="Pfam" id="PF13725"/>
    </source>
</evidence>
<feature type="region of interest" description="Disordered" evidence="11">
    <location>
        <begin position="594"/>
        <end position="617"/>
    </location>
</feature>
<feature type="region of interest" description="Disordered" evidence="11">
    <location>
        <begin position="934"/>
        <end position="969"/>
    </location>
</feature>
<dbReference type="InterPro" id="IPR013562">
    <property type="entry name" value="TmcA/NAT10_N"/>
</dbReference>
<dbReference type="PANTHER" id="PTHR10925">
    <property type="entry name" value="N-ACETYLTRANSFERASE 10"/>
    <property type="match status" value="1"/>
</dbReference>
<evidence type="ECO:0000256" key="2">
    <source>
        <dbReference type="ARBA" id="ARBA00022552"/>
    </source>
</evidence>
<feature type="binding site" evidence="10">
    <location>
        <begin position="216"/>
        <end position="225"/>
    </location>
    <ligand>
        <name>ATP</name>
        <dbReference type="ChEBI" id="CHEBI:30616"/>
    </ligand>
</feature>
<dbReference type="InterPro" id="IPR033688">
    <property type="entry name" value="NAT10"/>
</dbReference>
<evidence type="ECO:0000256" key="12">
    <source>
        <dbReference type="SAM" id="Phobius"/>
    </source>
</evidence>
<comment type="catalytic activity">
    <reaction evidence="10">
        <text>a cytidine in tRNA + acetyl-CoA + ATP + H2O = an N(4)-acetylcytidine in tRNA + ADP + phosphate + CoA + H(+)</text>
        <dbReference type="Rhea" id="RHEA:53876"/>
        <dbReference type="Rhea" id="RHEA-COMP:13670"/>
        <dbReference type="Rhea" id="RHEA-COMP:13671"/>
        <dbReference type="ChEBI" id="CHEBI:15377"/>
        <dbReference type="ChEBI" id="CHEBI:15378"/>
        <dbReference type="ChEBI" id="CHEBI:30616"/>
        <dbReference type="ChEBI" id="CHEBI:43474"/>
        <dbReference type="ChEBI" id="CHEBI:57287"/>
        <dbReference type="ChEBI" id="CHEBI:57288"/>
        <dbReference type="ChEBI" id="CHEBI:74900"/>
        <dbReference type="ChEBI" id="CHEBI:82748"/>
        <dbReference type="ChEBI" id="CHEBI:456216"/>
    </reaction>
</comment>
<evidence type="ECO:0000256" key="7">
    <source>
        <dbReference type="ARBA" id="ARBA00023242"/>
    </source>
</evidence>
<organism evidence="17 18">
    <name type="scientific">Elysia marginata</name>
    <dbReference type="NCBI Taxonomy" id="1093978"/>
    <lineage>
        <taxon>Eukaryota</taxon>
        <taxon>Metazoa</taxon>
        <taxon>Spiralia</taxon>
        <taxon>Lophotrochozoa</taxon>
        <taxon>Mollusca</taxon>
        <taxon>Gastropoda</taxon>
        <taxon>Heterobranchia</taxon>
        <taxon>Euthyneura</taxon>
        <taxon>Panpulmonata</taxon>
        <taxon>Sacoglossa</taxon>
        <taxon>Placobranchoidea</taxon>
        <taxon>Plakobranchidae</taxon>
        <taxon>Elysia</taxon>
    </lineage>
</organism>
<feature type="compositionally biased region" description="Acidic residues" evidence="11">
    <location>
        <begin position="599"/>
        <end position="617"/>
    </location>
</feature>
<keyword evidence="8 10" id="KW-0012">Acyltransferase</keyword>
<dbReference type="GO" id="GO:1990883">
    <property type="term" value="F:18S rRNA cytidine N-acetyltransferase activity"/>
    <property type="evidence" value="ECO:0007669"/>
    <property type="project" value="TreeGrafter"/>
</dbReference>
<evidence type="ECO:0000259" key="13">
    <source>
        <dbReference type="Pfam" id="PF05127"/>
    </source>
</evidence>
<feature type="binding site" evidence="10">
    <location>
        <begin position="564"/>
        <end position="566"/>
    </location>
    <ligand>
        <name>acetyl-CoA</name>
        <dbReference type="ChEBI" id="CHEBI:57288"/>
    </ligand>
</feature>
<evidence type="ECO:0000256" key="6">
    <source>
        <dbReference type="ARBA" id="ARBA00022840"/>
    </source>
</evidence>
<feature type="domain" description="Possible tRNA binding" evidence="16">
    <location>
        <begin position="707"/>
        <end position="922"/>
    </location>
</feature>
<dbReference type="PANTHER" id="PTHR10925:SF5">
    <property type="entry name" value="RNA CYTIDINE ACETYLTRANSFERASE"/>
    <property type="match status" value="1"/>
</dbReference>
<keyword evidence="12" id="KW-1133">Transmembrane helix</keyword>
<dbReference type="Gene3D" id="3.40.630.30">
    <property type="match status" value="1"/>
</dbReference>
<dbReference type="InterPro" id="IPR032672">
    <property type="entry name" value="TmcA/NAT10/Kre33"/>
</dbReference>
<comment type="catalytic activity">
    <reaction evidence="10">
        <text>a cytidine in 18S rRNA + acetyl-CoA + ATP + H2O = an N(4)-acetylcytidine in 18S rRNA + ADP + phosphate + CoA + H(+)</text>
        <dbReference type="Rhea" id="RHEA:51424"/>
        <dbReference type="Rhea" id="RHEA-COMP:13575"/>
        <dbReference type="Rhea" id="RHEA-COMP:13576"/>
        <dbReference type="ChEBI" id="CHEBI:15377"/>
        <dbReference type="ChEBI" id="CHEBI:15378"/>
        <dbReference type="ChEBI" id="CHEBI:30616"/>
        <dbReference type="ChEBI" id="CHEBI:43474"/>
        <dbReference type="ChEBI" id="CHEBI:57287"/>
        <dbReference type="ChEBI" id="CHEBI:57288"/>
        <dbReference type="ChEBI" id="CHEBI:74900"/>
        <dbReference type="ChEBI" id="CHEBI:82748"/>
        <dbReference type="ChEBI" id="CHEBI:456216"/>
    </reaction>
</comment>
<keyword evidence="7 10" id="KW-0539">Nucleus</keyword>
<dbReference type="Proteomes" id="UP000762676">
    <property type="component" value="Unassembled WGS sequence"/>
</dbReference>
<comment type="subcellular location">
    <subcellularLocation>
        <location evidence="1 10">Nucleus</location>
        <location evidence="1 10">Nucleolus</location>
    </subcellularLocation>
</comment>
<proteinExistence type="inferred from homology"/>
<comment type="function">
    <text evidence="10">RNA cytidine acetyltransferase with specificity toward both 18S rRNA and tRNAs. Catalyzes the formation of N(4)-acetylcytidine (ac4C) in 18S rRNA. Required for early nucleolar cleavages of precursor rRNA at sites A0, A1 and A2 during 18S rRNA synthesis. Catalyzes the formation of ac4C in serine and leucine tRNAs. Requires a tRNA-binding adapter protein for full tRNA acetyltransferase activity but not for 18S rRNA acetylation.</text>
</comment>
<keyword evidence="3 10" id="KW-0808">Transferase</keyword>
<evidence type="ECO:0000256" key="11">
    <source>
        <dbReference type="SAM" id="MobiDB-lite"/>
    </source>
</evidence>
<dbReference type="InterPro" id="IPR027992">
    <property type="entry name" value="tRNA_bind_dom"/>
</dbReference>
<evidence type="ECO:0000256" key="5">
    <source>
        <dbReference type="ARBA" id="ARBA00022741"/>
    </source>
</evidence>
<evidence type="ECO:0000256" key="3">
    <source>
        <dbReference type="ARBA" id="ARBA00022679"/>
    </source>
</evidence>
<dbReference type="InterPro" id="IPR027417">
    <property type="entry name" value="P-loop_NTPase"/>
</dbReference>
<dbReference type="EC" id="2.3.1.-" evidence="10"/>
<feature type="binding site" evidence="10">
    <location>
        <position position="669"/>
    </location>
    <ligand>
        <name>acetyl-CoA</name>
        <dbReference type="ChEBI" id="CHEBI:57288"/>
    </ligand>
</feature>
<dbReference type="Pfam" id="PF08351">
    <property type="entry name" value="TmcA_N"/>
    <property type="match status" value="1"/>
</dbReference>
<feature type="domain" description="N-acetyltransferase" evidence="15">
    <location>
        <begin position="463"/>
        <end position="697"/>
    </location>
</feature>
<evidence type="ECO:0000256" key="10">
    <source>
        <dbReference type="HAMAP-Rule" id="MF_03211"/>
    </source>
</evidence>
<gene>
    <name evidence="17" type="ORF">ElyMa_003395500</name>
</gene>
<dbReference type="AlphaFoldDB" id="A0AAV4JP29"/>
<feature type="compositionally biased region" description="Basic residues" evidence="11">
    <location>
        <begin position="954"/>
        <end position="969"/>
    </location>
</feature>
<keyword evidence="5 10" id="KW-0547">Nucleotide-binding</keyword>
<dbReference type="EMBL" id="BMAT01006998">
    <property type="protein sequence ID" value="GFS23683.1"/>
    <property type="molecule type" value="Genomic_DNA"/>
</dbReference>
<dbReference type="Pfam" id="PF13718">
    <property type="entry name" value="GNAT_acetyltr_2"/>
    <property type="match status" value="1"/>
</dbReference>
<keyword evidence="6 10" id="KW-0067">ATP-binding</keyword>
<keyword evidence="4 10" id="KW-0819">tRNA processing</keyword>
<comment type="similarity">
    <text evidence="10">Belongs to the RNA cytidine acetyltransferase family. NAT10 subfamily.</text>
</comment>
<feature type="binding site" evidence="10">
    <location>
        <begin position="571"/>
        <end position="577"/>
    </location>
    <ligand>
        <name>acetyl-CoA</name>
        <dbReference type="ChEBI" id="CHEBI:57288"/>
    </ligand>
</feature>
<dbReference type="Pfam" id="PF05127">
    <property type="entry name" value="NAT10_TcmA_helicase"/>
    <property type="match status" value="1"/>
</dbReference>